<proteinExistence type="predicted"/>
<evidence type="ECO:0000313" key="1">
    <source>
        <dbReference type="EMBL" id="CAB5216921.1"/>
    </source>
</evidence>
<gene>
    <name evidence="1" type="ORF">UFOVP198_24</name>
</gene>
<accession>A0A6J7WIF0</accession>
<sequence length="177" mass="20273">MSQLPNERYQRAHEHNFKHAYPQAYADGLYSGPKMPKIKTANGLTTFICNFLLWHEHRATRVNVMGRLVEGKEKHGNDIVTVKKYIPSTTRRGTSDISATIRGRSVMIEIKIGADRPSPYQLAEQIKERRAGGYYEFVSSPEDFFKLYDSIMNEICTIHNTLLIEGTCVKCMDDKNN</sequence>
<dbReference type="InterPro" id="IPR011856">
    <property type="entry name" value="tRNA_endonuc-like_dom_sf"/>
</dbReference>
<dbReference type="EMBL" id="LR798247">
    <property type="protein sequence ID" value="CAB5216921.1"/>
    <property type="molecule type" value="Genomic_DNA"/>
</dbReference>
<dbReference type="GO" id="GO:0003676">
    <property type="term" value="F:nucleic acid binding"/>
    <property type="evidence" value="ECO:0007669"/>
    <property type="project" value="InterPro"/>
</dbReference>
<name>A0A6J7WIF0_9CAUD</name>
<organism evidence="1">
    <name type="scientific">uncultured Caudovirales phage</name>
    <dbReference type="NCBI Taxonomy" id="2100421"/>
    <lineage>
        <taxon>Viruses</taxon>
        <taxon>Duplodnaviria</taxon>
        <taxon>Heunggongvirae</taxon>
        <taxon>Uroviricota</taxon>
        <taxon>Caudoviricetes</taxon>
        <taxon>Peduoviridae</taxon>
        <taxon>Maltschvirus</taxon>
        <taxon>Maltschvirus maltsch</taxon>
    </lineage>
</organism>
<reference evidence="1" key="1">
    <citation type="submission" date="2020-05" db="EMBL/GenBank/DDBJ databases">
        <authorList>
            <person name="Chiriac C."/>
            <person name="Salcher M."/>
            <person name="Ghai R."/>
            <person name="Kavagutti S V."/>
        </authorList>
    </citation>
    <scope>NUCLEOTIDE SEQUENCE</scope>
</reference>
<dbReference type="Gene3D" id="3.40.1350.10">
    <property type="match status" value="1"/>
</dbReference>
<protein>
    <submittedName>
        <fullName evidence="1">Uncharacterized protein</fullName>
    </submittedName>
</protein>